<dbReference type="EMBL" id="JANAKD010000999">
    <property type="protein sequence ID" value="KAJ3484797.1"/>
    <property type="molecule type" value="Genomic_DNA"/>
</dbReference>
<proteinExistence type="predicted"/>
<comment type="caution">
    <text evidence="1">The sequence shown here is derived from an EMBL/GenBank/DDBJ whole genome shotgun (WGS) entry which is preliminary data.</text>
</comment>
<evidence type="ECO:0000313" key="1">
    <source>
        <dbReference type="EMBL" id="KAJ3484797.1"/>
    </source>
</evidence>
<keyword evidence="2" id="KW-1185">Reference proteome</keyword>
<dbReference type="Proteomes" id="UP001148737">
    <property type="component" value="Unassembled WGS sequence"/>
</dbReference>
<name>A0ACC1QPZ5_9HYPO</name>
<reference evidence="1" key="1">
    <citation type="submission" date="2022-07" db="EMBL/GenBank/DDBJ databases">
        <title>Genome Sequence of Lecanicillium saksenae.</title>
        <authorList>
            <person name="Buettner E."/>
        </authorList>
    </citation>
    <scope>NUCLEOTIDE SEQUENCE</scope>
    <source>
        <strain evidence="1">VT-O1</strain>
    </source>
</reference>
<organism evidence="1 2">
    <name type="scientific">Lecanicillium saksenae</name>
    <dbReference type="NCBI Taxonomy" id="468837"/>
    <lineage>
        <taxon>Eukaryota</taxon>
        <taxon>Fungi</taxon>
        <taxon>Dikarya</taxon>
        <taxon>Ascomycota</taxon>
        <taxon>Pezizomycotina</taxon>
        <taxon>Sordariomycetes</taxon>
        <taxon>Hypocreomycetidae</taxon>
        <taxon>Hypocreales</taxon>
        <taxon>Cordycipitaceae</taxon>
        <taxon>Lecanicillium</taxon>
    </lineage>
</organism>
<evidence type="ECO:0000313" key="2">
    <source>
        <dbReference type="Proteomes" id="UP001148737"/>
    </source>
</evidence>
<accession>A0ACC1QPZ5</accession>
<protein>
    <submittedName>
        <fullName evidence="1">Uncharacterized protein</fullName>
    </submittedName>
</protein>
<sequence>MLLPFFLSSPSLPSLSPSLSLHSANEEITGHGSFVLISNPQCWQDGDHALADVSYGQGPVGYQQYKKTFWDAFIAMGHETGCELNVNL</sequence>
<gene>
    <name evidence="1" type="ORF">NLG97_g6968</name>
</gene>